<sequence>MTRNDAMAYRAAIDRAAAAAATDTERITISVLYSDWAAGAHTIGEIYNAGGQTWECCAAYDNATYPDVKPGNAAWRTFNRPLHGTSPATARPFAQPTGAHDMYHAGEYMIWTNGKTYRCKSDTAYSPSDYAAAWEVMT</sequence>
<evidence type="ECO:0000313" key="1">
    <source>
        <dbReference type="EMBL" id="DAE27970.1"/>
    </source>
</evidence>
<proteinExistence type="predicted"/>
<organism evidence="1">
    <name type="scientific">Siphoviridae sp. ctvxh7</name>
    <dbReference type="NCBI Taxonomy" id="2827283"/>
    <lineage>
        <taxon>Viruses</taxon>
        <taxon>Duplodnaviria</taxon>
        <taxon>Heunggongvirae</taxon>
        <taxon>Uroviricota</taxon>
        <taxon>Caudoviricetes</taxon>
    </lineage>
</organism>
<reference evidence="1" key="1">
    <citation type="journal article" date="2021" name="Proc. Natl. Acad. Sci. U.S.A.">
        <title>A Catalog of Tens of Thousands of Viruses from Human Metagenomes Reveals Hidden Associations with Chronic Diseases.</title>
        <authorList>
            <person name="Tisza M.J."/>
            <person name="Buck C.B."/>
        </authorList>
    </citation>
    <scope>NUCLEOTIDE SEQUENCE</scope>
    <source>
        <strain evidence="1">Ctvxh7</strain>
    </source>
</reference>
<accession>A0A8S5R9Y8</accession>
<dbReference type="EMBL" id="BK015847">
    <property type="protein sequence ID" value="DAE27970.1"/>
    <property type="molecule type" value="Genomic_DNA"/>
</dbReference>
<name>A0A8S5R9Y8_9CAUD</name>
<protein>
    <submittedName>
        <fullName evidence="1">Uncharacterized protein</fullName>
    </submittedName>
</protein>